<evidence type="ECO:0000313" key="6">
    <source>
        <dbReference type="Proteomes" id="UP000646579"/>
    </source>
</evidence>
<protein>
    <submittedName>
        <fullName evidence="5">Sugar ABC transporter substrate-binding protein</fullName>
    </submittedName>
</protein>
<keyword evidence="4" id="KW-0732">Signal</keyword>
<gene>
    <name evidence="5" type="primary">yurO</name>
    <name evidence="5" type="ORF">GCM10007989_33330</name>
</gene>
<evidence type="ECO:0000313" key="5">
    <source>
        <dbReference type="EMBL" id="GHA34772.1"/>
    </source>
</evidence>
<comment type="caution">
    <text evidence="5">The sequence shown here is derived from an EMBL/GenBank/DDBJ whole genome shotgun (WGS) entry which is preliminary data.</text>
</comment>
<dbReference type="GO" id="GO:0042597">
    <property type="term" value="C:periplasmic space"/>
    <property type="evidence" value="ECO:0007669"/>
    <property type="project" value="UniProtKB-SubCell"/>
</dbReference>
<dbReference type="RefSeq" id="WP_189426901.1">
    <property type="nucleotide sequence ID" value="NZ_BMZE01000004.1"/>
</dbReference>
<comment type="similarity">
    <text evidence="2">Belongs to the bacterial solute-binding protein 1 family.</text>
</comment>
<dbReference type="Gene3D" id="3.40.190.10">
    <property type="entry name" value="Periplasmic binding protein-like II"/>
    <property type="match status" value="2"/>
</dbReference>
<feature type="chain" id="PRO_5037702836" evidence="4">
    <location>
        <begin position="24"/>
        <end position="412"/>
    </location>
</feature>
<dbReference type="Proteomes" id="UP000646579">
    <property type="component" value="Unassembled WGS sequence"/>
</dbReference>
<accession>A0A918VYJ2</accession>
<reference evidence="5" key="1">
    <citation type="journal article" date="2014" name="Int. J. Syst. Evol. Microbiol.">
        <title>Complete genome sequence of Corynebacterium casei LMG S-19264T (=DSM 44701T), isolated from a smear-ripened cheese.</title>
        <authorList>
            <consortium name="US DOE Joint Genome Institute (JGI-PGF)"/>
            <person name="Walter F."/>
            <person name="Albersmeier A."/>
            <person name="Kalinowski J."/>
            <person name="Ruckert C."/>
        </authorList>
    </citation>
    <scope>NUCLEOTIDE SEQUENCE</scope>
    <source>
        <strain evidence="5">KCTC 32437</strain>
    </source>
</reference>
<evidence type="ECO:0000256" key="4">
    <source>
        <dbReference type="SAM" id="SignalP"/>
    </source>
</evidence>
<keyword evidence="6" id="KW-1185">Reference proteome</keyword>
<reference evidence="5" key="2">
    <citation type="submission" date="2020-09" db="EMBL/GenBank/DDBJ databases">
        <authorList>
            <person name="Sun Q."/>
            <person name="Kim S."/>
        </authorList>
    </citation>
    <scope>NUCLEOTIDE SEQUENCE</scope>
    <source>
        <strain evidence="5">KCTC 32437</strain>
    </source>
</reference>
<dbReference type="EMBL" id="BMZE01000004">
    <property type="protein sequence ID" value="GHA34772.1"/>
    <property type="molecule type" value="Genomic_DNA"/>
</dbReference>
<dbReference type="InterPro" id="IPR050490">
    <property type="entry name" value="Bact_solute-bd_prot1"/>
</dbReference>
<dbReference type="Pfam" id="PF01547">
    <property type="entry name" value="SBP_bac_1"/>
    <property type="match status" value="1"/>
</dbReference>
<proteinExistence type="inferred from homology"/>
<dbReference type="AlphaFoldDB" id="A0A918VYJ2"/>
<evidence type="ECO:0000256" key="2">
    <source>
        <dbReference type="ARBA" id="ARBA00008520"/>
    </source>
</evidence>
<organism evidence="5 6">
    <name type="scientific">Devosia pacifica</name>
    <dbReference type="NCBI Taxonomy" id="1335967"/>
    <lineage>
        <taxon>Bacteria</taxon>
        <taxon>Pseudomonadati</taxon>
        <taxon>Pseudomonadota</taxon>
        <taxon>Alphaproteobacteria</taxon>
        <taxon>Hyphomicrobiales</taxon>
        <taxon>Devosiaceae</taxon>
        <taxon>Devosia</taxon>
    </lineage>
</organism>
<feature type="signal peptide" evidence="4">
    <location>
        <begin position="1"/>
        <end position="23"/>
    </location>
</feature>
<dbReference type="PANTHER" id="PTHR43649:SF12">
    <property type="entry name" value="DIACETYLCHITOBIOSE BINDING PROTEIN DASA"/>
    <property type="match status" value="1"/>
</dbReference>
<keyword evidence="3" id="KW-0574">Periplasm</keyword>
<sequence length="412" mass="44783">MTKTTIRIAAVLGAATIAAPALAQDLTFWSWRQEDRAQYEEFIAAFEEENPDITVTFESFEATNYNTILSTALAGGTGPDLMMVRAYGGLENVASAGYLMPLDEEKIPALAEFPDSALAAETMRSDETLYAVPFASQTMLVIYNQQIFDDLGIEEPETWEELLEISQTIEEAGMMPFANGTATAWQNETIVSALTSSIMGSGFYEDLDAGEADFTDERFIDALTHLEEISAYFPDGFIGLDYASAQQLFSSGMAAMFAGGSFEIATFRNLNPDLELGVFAAPGTSTDDEKLVGLFYDGGYAANASTDHPEAALKFLNYVASQEFGQAFADSLSNISPIPGVEFSDPLLQEVSELNQASIPYMMLVDFRYGEPSGSVLLQQEVQKLLAGETTPEAAGETITEGLSTWYEPFQD</sequence>
<comment type="subcellular location">
    <subcellularLocation>
        <location evidence="1">Periplasm</location>
    </subcellularLocation>
</comment>
<dbReference type="SUPFAM" id="SSF53850">
    <property type="entry name" value="Periplasmic binding protein-like II"/>
    <property type="match status" value="1"/>
</dbReference>
<dbReference type="PANTHER" id="PTHR43649">
    <property type="entry name" value="ARABINOSE-BINDING PROTEIN-RELATED"/>
    <property type="match status" value="1"/>
</dbReference>
<name>A0A918VYJ2_9HYPH</name>
<evidence type="ECO:0000256" key="1">
    <source>
        <dbReference type="ARBA" id="ARBA00004418"/>
    </source>
</evidence>
<evidence type="ECO:0000256" key="3">
    <source>
        <dbReference type="ARBA" id="ARBA00022764"/>
    </source>
</evidence>
<dbReference type="InterPro" id="IPR006059">
    <property type="entry name" value="SBP"/>
</dbReference>